<feature type="region of interest" description="Disordered" evidence="1">
    <location>
        <begin position="428"/>
        <end position="461"/>
    </location>
</feature>
<protein>
    <submittedName>
        <fullName evidence="2">Uncharacterized protein</fullName>
    </submittedName>
</protein>
<feature type="compositionally biased region" description="Polar residues" evidence="1">
    <location>
        <begin position="44"/>
        <end position="56"/>
    </location>
</feature>
<sequence length="784" mass="87984">MKVVNITPINFDDSCTDSRDSSFERFKQAMLSENEFNNDDGRNISKNSSAEFRNNDNSHQPSFCHMAFPFDFQGGPSSKQSDTATSTQISPDKVMDIDSWGGTHQSEIFEKARNESDFNFNVPTVGGDVTPKVLFDNEPKGKATLKDPPKYGNEAANATVGTAAVETRKDNWWDPDFDDRQDGKGEDDPEFVWNKTSFDNKKEENKKGKPSALVNVFDNVPKEGNGECKLDSNGFPTFTSDCTNKGQQKAKKSDCSKPSDLSTVDQHSIRSRSTKWQSSTSSGGGTNRFVPTGCMSLDSFSNYFNETEDQVDNHSTKQTASNQDRQYNQIDNNTSQEKNPPWKRLFAKVPIETRAKVTANILQVKQAILACHEPNSSFVDTVEVHSISDNDPSTTRGNANECSFECTENKLNDSVFSSSMLSTSQAAMSIPSDASTPIRRQNITIKKTEPSSSASSSSVVRNLATRQRNHSNDDDKDCDSTLKLCVDYYEQSAFQTLMSNLKGNLRITELHVLRSCERNAGQSRNTEDIGLLFKTIRSLSNLEVLNLENFVTEEIQFVALTQWQNQNLNTIRIHLSSGAISKRLLNILAELPALRNLTLEMNKSFPFYLLLNSHTLESLAIIANDFNIDTLDAREMIEKLPKNQTLKKLTIEPPLQPRTFKLLASAFCKNTRIEHLRFSLLPGNSADTNDAIRELAHTLKTNKFLKAIWNINHSNIHVKECTCDAVMEALSENYMIEDFLVFDETSWFRNRKDKILKENKAGINSIIPQIFNCVDADGESTRSD</sequence>
<organism evidence="2">
    <name type="scientific">Pseudo-nitzschia australis</name>
    <dbReference type="NCBI Taxonomy" id="44445"/>
    <lineage>
        <taxon>Eukaryota</taxon>
        <taxon>Sar</taxon>
        <taxon>Stramenopiles</taxon>
        <taxon>Ochrophyta</taxon>
        <taxon>Bacillariophyta</taxon>
        <taxon>Bacillariophyceae</taxon>
        <taxon>Bacillariophycidae</taxon>
        <taxon>Bacillariales</taxon>
        <taxon>Bacillariaceae</taxon>
        <taxon>Pseudo-nitzschia</taxon>
    </lineage>
</organism>
<dbReference type="EMBL" id="HBIX01000339">
    <property type="protein sequence ID" value="CAE0707558.1"/>
    <property type="molecule type" value="Transcribed_RNA"/>
</dbReference>
<reference evidence="2" key="1">
    <citation type="submission" date="2021-01" db="EMBL/GenBank/DDBJ databases">
        <authorList>
            <person name="Corre E."/>
            <person name="Pelletier E."/>
            <person name="Niang G."/>
            <person name="Scheremetjew M."/>
            <person name="Finn R."/>
            <person name="Kale V."/>
            <person name="Holt S."/>
            <person name="Cochrane G."/>
            <person name="Meng A."/>
            <person name="Brown T."/>
            <person name="Cohen L."/>
        </authorList>
    </citation>
    <scope>NUCLEOTIDE SEQUENCE</scope>
    <source>
        <strain evidence="2">10249 10 AB</strain>
    </source>
</reference>
<evidence type="ECO:0000313" key="2">
    <source>
        <dbReference type="EMBL" id="CAE0707558.1"/>
    </source>
</evidence>
<feature type="compositionally biased region" description="Polar residues" evidence="1">
    <location>
        <begin position="75"/>
        <end position="90"/>
    </location>
</feature>
<dbReference type="InterPro" id="IPR032675">
    <property type="entry name" value="LRR_dom_sf"/>
</dbReference>
<feature type="compositionally biased region" description="Basic and acidic residues" evidence="1">
    <location>
        <begin position="170"/>
        <end position="186"/>
    </location>
</feature>
<feature type="compositionally biased region" description="Polar residues" evidence="1">
    <location>
        <begin position="428"/>
        <end position="445"/>
    </location>
</feature>
<feature type="region of interest" description="Disordered" evidence="1">
    <location>
        <begin position="243"/>
        <end position="289"/>
    </location>
</feature>
<evidence type="ECO:0000256" key="1">
    <source>
        <dbReference type="SAM" id="MobiDB-lite"/>
    </source>
</evidence>
<gene>
    <name evidence="2" type="ORF">PAUS00366_LOCUS278</name>
</gene>
<feature type="compositionally biased region" description="Basic and acidic residues" evidence="1">
    <location>
        <begin position="135"/>
        <end position="149"/>
    </location>
</feature>
<dbReference type="SUPFAM" id="SSF52047">
    <property type="entry name" value="RNI-like"/>
    <property type="match status" value="1"/>
</dbReference>
<dbReference type="Gene3D" id="3.80.10.10">
    <property type="entry name" value="Ribonuclease Inhibitor"/>
    <property type="match status" value="1"/>
</dbReference>
<feature type="region of interest" description="Disordered" evidence="1">
    <location>
        <begin position="308"/>
        <end position="340"/>
    </location>
</feature>
<dbReference type="AlphaFoldDB" id="A0A7S4A8U0"/>
<proteinExistence type="predicted"/>
<feature type="compositionally biased region" description="Polar residues" evidence="1">
    <location>
        <begin position="316"/>
        <end position="338"/>
    </location>
</feature>
<feature type="region of interest" description="Disordered" evidence="1">
    <location>
        <begin position="74"/>
        <end position="94"/>
    </location>
</feature>
<feature type="region of interest" description="Disordered" evidence="1">
    <location>
        <begin position="36"/>
        <end position="56"/>
    </location>
</feature>
<accession>A0A7S4A8U0</accession>
<feature type="region of interest" description="Disordered" evidence="1">
    <location>
        <begin position="131"/>
        <end position="155"/>
    </location>
</feature>
<name>A0A7S4A8U0_9STRA</name>
<feature type="region of interest" description="Disordered" evidence="1">
    <location>
        <begin position="170"/>
        <end position="193"/>
    </location>
</feature>